<dbReference type="Gene3D" id="2.40.50.1070">
    <property type="match status" value="1"/>
</dbReference>
<evidence type="ECO:0000256" key="6">
    <source>
        <dbReference type="SAM" id="MobiDB-lite"/>
    </source>
</evidence>
<evidence type="ECO:0000256" key="3">
    <source>
        <dbReference type="ARBA" id="ARBA00022691"/>
    </source>
</evidence>
<dbReference type="GeneID" id="29777720"/>
<feature type="region of interest" description="Disordered" evidence="6">
    <location>
        <begin position="279"/>
        <end position="302"/>
    </location>
</feature>
<name>A0A151LD12_9APIC</name>
<dbReference type="AlphaFoldDB" id="A0A151LD12"/>
<evidence type="ECO:0000256" key="2">
    <source>
        <dbReference type="ARBA" id="ARBA00022679"/>
    </source>
</evidence>
<evidence type="ECO:0000256" key="1">
    <source>
        <dbReference type="ARBA" id="ARBA00022603"/>
    </source>
</evidence>
<dbReference type="Proteomes" id="UP000076004">
    <property type="component" value="Chromosome 13"/>
</dbReference>
<reference evidence="7 8" key="1">
    <citation type="journal article" date="2016" name="Nat. Commun.">
        <title>Genomes of cryptic chimpanzee Plasmodium species reveal key evolutionary events leading to human malaria.</title>
        <authorList>
            <person name="Sundararaman S.A."/>
            <person name="Plenderleith L.J."/>
            <person name="Liu W."/>
            <person name="Loy D.E."/>
            <person name="Learn G.H."/>
            <person name="Li Y."/>
            <person name="Shaw K.S."/>
            <person name="Ayouba A."/>
            <person name="Peeters M."/>
            <person name="Speede S."/>
            <person name="Shaw G.M."/>
            <person name="Bushman F.D."/>
            <person name="Brisson D."/>
            <person name="Rayner J.C."/>
            <person name="Sharp P.M."/>
            <person name="Hahn B.H."/>
        </authorList>
    </citation>
    <scope>NUCLEOTIDE SEQUENCE [LARGE SCALE GENOMIC DNA]</scope>
    <source>
        <strain evidence="7 8">SY75</strain>
    </source>
</reference>
<dbReference type="PANTHER" id="PTHR11061">
    <property type="entry name" value="RNA M5U METHYLTRANSFERASE"/>
    <property type="match status" value="1"/>
</dbReference>
<comment type="caution">
    <text evidence="7">The sequence shown here is derived from an EMBL/GenBank/DDBJ whole genome shotgun (WGS) entry which is preliminary data.</text>
</comment>
<dbReference type="Gene3D" id="3.40.50.150">
    <property type="entry name" value="Vaccinia Virus protein VP39"/>
    <property type="match status" value="3"/>
</dbReference>
<dbReference type="KEGG" id="pgab:PGSY75_1306300"/>
<gene>
    <name evidence="7" type="ORF">PGSY75_1306300</name>
</gene>
<dbReference type="RefSeq" id="XP_018639870.1">
    <property type="nucleotide sequence ID" value="XM_018787128.1"/>
</dbReference>
<dbReference type="PANTHER" id="PTHR11061:SF30">
    <property type="entry name" value="TRNA (URACIL(54)-C(5))-METHYLTRANSFERASE"/>
    <property type="match status" value="1"/>
</dbReference>
<feature type="active site" evidence="5">
    <location>
        <position position="741"/>
    </location>
</feature>
<dbReference type="VEuPathDB" id="PlasmoDB:PGABG01_1304300"/>
<dbReference type="InterPro" id="IPR029063">
    <property type="entry name" value="SAM-dependent_MTases_sf"/>
</dbReference>
<protein>
    <submittedName>
        <fullName evidence="7">Putative SAM dependent methyltransferase</fullName>
    </submittedName>
</protein>
<feature type="active site" description="Nucleophile" evidence="4">
    <location>
        <position position="741"/>
    </location>
</feature>
<dbReference type="InterPro" id="IPR010280">
    <property type="entry name" value="U5_MeTrfase_fam"/>
</dbReference>
<keyword evidence="1 4" id="KW-0489">Methyltransferase</keyword>
<dbReference type="PROSITE" id="PS01230">
    <property type="entry name" value="TRMA_1"/>
    <property type="match status" value="1"/>
</dbReference>
<dbReference type="EMBL" id="LVLB01000014">
    <property type="protein sequence ID" value="KYN96865.1"/>
    <property type="molecule type" value="Genomic_DNA"/>
</dbReference>
<feature type="binding site" evidence="4">
    <location>
        <position position="714"/>
    </location>
    <ligand>
        <name>S-adenosyl-L-methionine</name>
        <dbReference type="ChEBI" id="CHEBI:59789"/>
    </ligand>
</feature>
<evidence type="ECO:0000256" key="4">
    <source>
        <dbReference type="PROSITE-ProRule" id="PRU01024"/>
    </source>
</evidence>
<dbReference type="SUPFAM" id="SSF53335">
    <property type="entry name" value="S-adenosyl-L-methionine-dependent methyltransferases"/>
    <property type="match status" value="1"/>
</dbReference>
<dbReference type="GO" id="GO:0008173">
    <property type="term" value="F:RNA methyltransferase activity"/>
    <property type="evidence" value="ECO:0007669"/>
    <property type="project" value="InterPro"/>
</dbReference>
<dbReference type="GO" id="GO:0006396">
    <property type="term" value="P:RNA processing"/>
    <property type="evidence" value="ECO:0007669"/>
    <property type="project" value="InterPro"/>
</dbReference>
<organism evidence="7 8">
    <name type="scientific">Plasmodium gaboni</name>
    <dbReference type="NCBI Taxonomy" id="647221"/>
    <lineage>
        <taxon>Eukaryota</taxon>
        <taxon>Sar</taxon>
        <taxon>Alveolata</taxon>
        <taxon>Apicomplexa</taxon>
        <taxon>Aconoidasida</taxon>
        <taxon>Haemosporida</taxon>
        <taxon>Plasmodiidae</taxon>
        <taxon>Plasmodium</taxon>
        <taxon>Plasmodium (Laverania)</taxon>
    </lineage>
</organism>
<proteinExistence type="inferred from homology"/>
<sequence>MYCLNFYNVKIFKNLKRKLFNYQILKREISDVCESKIITLTKNKEYDKFKIYRNNVFNSIYENQILHGVKVHNVDSKGYGEIALYVTRKHSLFFLKYFLLIPEEQVNLKVLQINKKKEKISFQVLCKTKKSKYEITPQCEHFSKCGGCMFQHIDYNFEKQLKRNLLISLCEKYNINILYSSKNYLQDYHNFVTLNEKNEQDLIEISQIKSEYINDNMDNQDQDVPENTNILEERDLNNNYYKDINKNIIYDEEDEKYEYKNNDDNIVDNEYNNITIQKENKNKNKNKNENKNEDQIYKIDQKEKNNEEKRNIYYAKLYNFIYSNDYNYRNKSSINFCVTDHLSIGFYKKNSYEICDINNCYIHDKYIQDIYTQIKNEIKEHFIKNNIYIFNKINNNGYLKSVDIKISDYNKEKQILINFIGYTLTNSQTKKNLITIANNLALKNPSIKSVLYNEQKNKLKQNKKEILLYGENHIYHSYNKYIYKLGANTFFQPNQYLNQYIIMIISKIIEKYKINSSNTCLYDLFCGIGFYSIPLANLFHRVISIDYSIDNIKSLEENMNLNKIKNIKCIQMDLFNQHNLKQINLHIRRYIVNTVKEKKIDLYDKIKENITLTFIQTNNENILVENIQKIQSPYSTLPRFIYEQLNNFNTNTLKENNDNIITEDIFKNLNVNNEEYINNNNNNNNDMEYSNENDFIKFKQNEFVMPIPDLIIVNPPRKGCGKVFRRWIRGLCCKHIIYVSCNVHTQFKDISHLINLGYIIKDIIPLDTFPRTPHFETIVYLKLDSKKVHQSKEEILQFEMNEIKNKKKFKQE</sequence>
<dbReference type="InterPro" id="IPR030390">
    <property type="entry name" value="MeTrfase_TrmA_AS"/>
</dbReference>
<dbReference type="Pfam" id="PF05958">
    <property type="entry name" value="tRNA_U5-meth_tr"/>
    <property type="match status" value="2"/>
</dbReference>
<evidence type="ECO:0000313" key="8">
    <source>
        <dbReference type="Proteomes" id="UP000076004"/>
    </source>
</evidence>
<feature type="binding site" evidence="4">
    <location>
        <position position="492"/>
    </location>
    <ligand>
        <name>S-adenosyl-L-methionine</name>
        <dbReference type="ChEBI" id="CHEBI:59789"/>
    </ligand>
</feature>
<feature type="binding site" evidence="4">
    <location>
        <position position="546"/>
    </location>
    <ligand>
        <name>S-adenosyl-L-methionine</name>
        <dbReference type="ChEBI" id="CHEBI:59789"/>
    </ligand>
</feature>
<keyword evidence="2 4" id="KW-0808">Transferase</keyword>
<feature type="binding site" evidence="4">
    <location>
        <position position="525"/>
    </location>
    <ligand>
        <name>S-adenosyl-L-methionine</name>
        <dbReference type="ChEBI" id="CHEBI:59789"/>
    </ligand>
</feature>
<dbReference type="PROSITE" id="PS51687">
    <property type="entry name" value="SAM_MT_RNA_M5U"/>
    <property type="match status" value="1"/>
</dbReference>
<dbReference type="CDD" id="cd02440">
    <property type="entry name" value="AdoMet_MTases"/>
    <property type="match status" value="1"/>
</dbReference>
<dbReference type="VEuPathDB" id="PlasmoDB:PGSY75_1306300"/>
<dbReference type="GO" id="GO:0032259">
    <property type="term" value="P:methylation"/>
    <property type="evidence" value="ECO:0007669"/>
    <property type="project" value="UniProtKB-KW"/>
</dbReference>
<evidence type="ECO:0000256" key="5">
    <source>
        <dbReference type="PROSITE-ProRule" id="PRU10015"/>
    </source>
</evidence>
<comment type="similarity">
    <text evidence="4">Belongs to the class I-like SAM-binding methyltransferase superfamily. RNA M5U methyltransferase family.</text>
</comment>
<evidence type="ECO:0000313" key="7">
    <source>
        <dbReference type="EMBL" id="KYN96865.1"/>
    </source>
</evidence>
<accession>A0A151LD12</accession>
<keyword evidence="3 4" id="KW-0949">S-adenosyl-L-methionine</keyword>